<sequence length="356" mass="38551">MQSKEDVFELLGERIDQLVSLDIASRNVIHLLYYFARSKMQYPLAMSAARLLKERVKPGDYVLLGTGWPDRPHVTPKIAETDGPPGAVSLARALHLGLGAVPIILIEEHLVSATEKVLEATGLRVVSAEEALKAHHYHAPIHAAAVIGFPSEFDQAEQVSDFLINNFKPSAVIVIEKGGVNEKREIHTSRGAETTKWMAKIDVLIERAAEKGIATIGIGDGGNEIGMGNIKEKIQQHIPYGSECRCGCGGGIAPVNKVDVLVAASISNWGAYGIAACLAALCNDIHVFHNAEIEERVLKRSADVSFIDGITGFVDASADGLRWPIHTAFVTLLRETVVQALNSINKLEANSLFEQK</sequence>
<protein>
    <recommendedName>
        <fullName evidence="1">D-glutamate cyclase-like C-terminal domain-containing protein</fullName>
    </recommendedName>
</protein>
<dbReference type="Proteomes" id="UP000217785">
    <property type="component" value="Unassembled WGS sequence"/>
</dbReference>
<keyword evidence="3" id="KW-1185">Reference proteome</keyword>
<dbReference type="Gene3D" id="3.90.1640.20">
    <property type="entry name" value="TON_0340"/>
    <property type="match status" value="1"/>
</dbReference>
<dbReference type="EMBL" id="BDUF01000009">
    <property type="protein sequence ID" value="GAX88818.1"/>
    <property type="molecule type" value="Genomic_DNA"/>
</dbReference>
<dbReference type="InterPro" id="IPR025504">
    <property type="entry name" value="GLUCM_C"/>
</dbReference>
<evidence type="ECO:0000313" key="2">
    <source>
        <dbReference type="EMBL" id="GAX88818.1"/>
    </source>
</evidence>
<accession>A0A292YH12</accession>
<evidence type="ECO:0000313" key="3">
    <source>
        <dbReference type="Proteomes" id="UP000217785"/>
    </source>
</evidence>
<dbReference type="PANTHER" id="PTHR32022">
    <property type="entry name" value="D-GLUTAMATE CYCLASE, MITOCHONDRIAL"/>
    <property type="match status" value="1"/>
</dbReference>
<proteinExistence type="predicted"/>
<feature type="domain" description="D-glutamate cyclase-like C-terminal" evidence="1">
    <location>
        <begin position="15"/>
        <end position="334"/>
    </location>
</feature>
<comment type="caution">
    <text evidence="2">The sequence shown here is derived from an EMBL/GenBank/DDBJ whole genome shotgun (WGS) entry which is preliminary data.</text>
</comment>
<organism evidence="2 3">
    <name type="scientific">Effusibacillus lacus</name>
    <dbReference type="NCBI Taxonomy" id="1348429"/>
    <lineage>
        <taxon>Bacteria</taxon>
        <taxon>Bacillati</taxon>
        <taxon>Bacillota</taxon>
        <taxon>Bacilli</taxon>
        <taxon>Bacillales</taxon>
        <taxon>Alicyclobacillaceae</taxon>
        <taxon>Effusibacillus</taxon>
    </lineage>
</organism>
<reference evidence="3" key="1">
    <citation type="submission" date="2017-07" db="EMBL/GenBank/DDBJ databases">
        <title>Draft genome sequence of Effusibacillus lacus strain skLN1.</title>
        <authorList>
            <person name="Watanabe M."/>
            <person name="Kojima H."/>
            <person name="Fukui M."/>
        </authorList>
    </citation>
    <scope>NUCLEOTIDE SEQUENCE [LARGE SCALE GENOMIC DNA]</scope>
    <source>
        <strain evidence="3">skLN1</strain>
    </source>
</reference>
<gene>
    <name evidence="2" type="ORF">EFBL_0432</name>
</gene>
<name>A0A292YH12_9BACL</name>
<dbReference type="Pfam" id="PF14336">
    <property type="entry name" value="GLUCM-like_C"/>
    <property type="match status" value="1"/>
</dbReference>
<dbReference type="PANTHER" id="PTHR32022:SF10">
    <property type="entry name" value="D-GLUTAMATE CYCLASE, MITOCHONDRIAL"/>
    <property type="match status" value="1"/>
</dbReference>
<evidence type="ECO:0000259" key="1">
    <source>
        <dbReference type="Pfam" id="PF14336"/>
    </source>
</evidence>
<dbReference type="AlphaFoldDB" id="A0A292YH12"/>